<keyword evidence="1" id="KW-0812">Transmembrane</keyword>
<feature type="transmembrane region" description="Helical" evidence="1">
    <location>
        <begin position="238"/>
        <end position="261"/>
    </location>
</feature>
<feature type="transmembrane region" description="Helical" evidence="1">
    <location>
        <begin position="148"/>
        <end position="175"/>
    </location>
</feature>
<dbReference type="Proteomes" id="UP000013785">
    <property type="component" value="Unassembled WGS sequence"/>
</dbReference>
<evidence type="ECO:0000256" key="1">
    <source>
        <dbReference type="SAM" id="Phobius"/>
    </source>
</evidence>
<feature type="transmembrane region" description="Helical" evidence="1">
    <location>
        <begin position="113"/>
        <end position="136"/>
    </location>
</feature>
<dbReference type="RefSeq" id="WP_010769331.1">
    <property type="nucleotide sequence ID" value="NZ_ASWE01000001.1"/>
</dbReference>
<dbReference type="eggNOG" id="ENOG502ZAPV">
    <property type="taxonomic scope" value="Bacteria"/>
</dbReference>
<dbReference type="HOGENOM" id="CLU_020248_2_0_9"/>
<sequence>MNKSQLINLFKVNLLYANPQATVQLRKKGKTGNKIYRSILMQYVLMGIFFTFIYGIIMVAIDFSKYPGFFTFYAALFSVMTFSQGVSILYNVFYDSKDLKDYLPLPFQQKDVFLAKFLIVALTLLPFLLPVFVLFVLTTVRSSLSLLIGLPLSVILFILFFFLCCGISTVLVSGLTQTQIFMKHKNIMTTLMMLIPAIGMAFGIMYINQKQSNIYDGTLSDQAIIYPFLPFHVVLTDLFSVNGFVSFAGILLACGLLIIVLKQWVIPSFYRLALGEESQAVSQKQTKTKPVKKQTYDGLPKQLLRYNINLIKNPTLLMQVLTSTLIMPMILAFPTIFGGLINLSSISNKFWVIAFLAGMFLALFTINSTSIISLIISLDRENLHFVRSLPISMKAYMKVKFKFAYMFQVILTSIVTLALALILHLPLLLVLFAVLGTWYGCFVGGMYYFNRDFRLLSLNWTNVSQLFTRGGGNFAMVFSMFGTLILGSLLIGGSIALIVFVPASLVVSLILFLVILSIGFIMFNHYKQTFWRNL</sequence>
<feature type="transmembrane region" description="Helical" evidence="1">
    <location>
        <begin position="69"/>
        <end position="93"/>
    </location>
</feature>
<evidence type="ECO:0000313" key="2">
    <source>
        <dbReference type="EMBL" id="EOL42344.1"/>
    </source>
</evidence>
<feature type="transmembrane region" description="Helical" evidence="1">
    <location>
        <begin position="316"/>
        <end position="338"/>
    </location>
</feature>
<accession>R3TLJ3</accession>
<keyword evidence="3" id="KW-1185">Reference proteome</keyword>
<keyword evidence="1" id="KW-1133">Transmembrane helix</keyword>
<dbReference type="OrthoDB" id="2176387at2"/>
<keyword evidence="1" id="KW-0472">Membrane</keyword>
<feature type="transmembrane region" description="Helical" evidence="1">
    <location>
        <begin position="403"/>
        <end position="423"/>
    </location>
</feature>
<dbReference type="PATRIC" id="fig|1158610.3.peg.2678"/>
<proteinExistence type="predicted"/>
<protein>
    <submittedName>
        <fullName evidence="2">Uncharacterized protein</fullName>
    </submittedName>
</protein>
<comment type="caution">
    <text evidence="2">The sequence shown here is derived from an EMBL/GenBank/DDBJ whole genome shotgun (WGS) entry which is preliminary data.</text>
</comment>
<feature type="transmembrane region" description="Helical" evidence="1">
    <location>
        <begin position="187"/>
        <end position="207"/>
    </location>
</feature>
<feature type="transmembrane region" description="Helical" evidence="1">
    <location>
        <begin position="497"/>
        <end position="523"/>
    </location>
</feature>
<feature type="transmembrane region" description="Helical" evidence="1">
    <location>
        <begin position="35"/>
        <end position="57"/>
    </location>
</feature>
<feature type="transmembrane region" description="Helical" evidence="1">
    <location>
        <begin position="350"/>
        <end position="378"/>
    </location>
</feature>
<feature type="transmembrane region" description="Helical" evidence="1">
    <location>
        <begin position="429"/>
        <end position="449"/>
    </location>
</feature>
<dbReference type="EMBL" id="AJAT01000017">
    <property type="protein sequence ID" value="EOL42344.1"/>
    <property type="molecule type" value="Genomic_DNA"/>
</dbReference>
<feature type="transmembrane region" description="Helical" evidence="1">
    <location>
        <begin position="470"/>
        <end position="491"/>
    </location>
</feature>
<reference evidence="2 3" key="1">
    <citation type="submission" date="2013-02" db="EMBL/GenBank/DDBJ databases">
        <title>The Genome Sequence of Enterococcus phoeniculicola BAA-412.</title>
        <authorList>
            <consortium name="The Broad Institute Genome Sequencing Platform"/>
            <consortium name="The Broad Institute Genome Sequencing Center for Infectious Disease"/>
            <person name="Earl A.M."/>
            <person name="Gilmore M.S."/>
            <person name="Lebreton F."/>
            <person name="Walker B."/>
            <person name="Young S.K."/>
            <person name="Zeng Q."/>
            <person name="Gargeya S."/>
            <person name="Fitzgerald M."/>
            <person name="Haas B."/>
            <person name="Abouelleil A."/>
            <person name="Alvarado L."/>
            <person name="Arachchi H.M."/>
            <person name="Berlin A.M."/>
            <person name="Chapman S.B."/>
            <person name="Dewar J."/>
            <person name="Goldberg J."/>
            <person name="Griggs A."/>
            <person name="Gujja S."/>
            <person name="Hansen M."/>
            <person name="Howarth C."/>
            <person name="Imamovic A."/>
            <person name="Larimer J."/>
            <person name="McCowan C."/>
            <person name="Murphy C."/>
            <person name="Neiman D."/>
            <person name="Pearson M."/>
            <person name="Priest M."/>
            <person name="Roberts A."/>
            <person name="Saif S."/>
            <person name="Shea T."/>
            <person name="Sisk P."/>
            <person name="Sykes S."/>
            <person name="Wortman J."/>
            <person name="Nusbaum C."/>
            <person name="Birren B."/>
        </authorList>
    </citation>
    <scope>NUCLEOTIDE SEQUENCE [LARGE SCALE GENOMIC DNA]</scope>
    <source>
        <strain evidence="2 3">ATCC BAA-412</strain>
    </source>
</reference>
<evidence type="ECO:0000313" key="3">
    <source>
        <dbReference type="Proteomes" id="UP000013785"/>
    </source>
</evidence>
<name>R3TLJ3_9ENTE</name>
<gene>
    <name evidence="2" type="ORF">UC3_02696</name>
</gene>
<dbReference type="AlphaFoldDB" id="R3TLJ3"/>
<dbReference type="STRING" id="154621.RV11_GL001894"/>
<organism evidence="2 3">
    <name type="scientific">Enterococcus phoeniculicola ATCC BAA-412</name>
    <dbReference type="NCBI Taxonomy" id="1158610"/>
    <lineage>
        <taxon>Bacteria</taxon>
        <taxon>Bacillati</taxon>
        <taxon>Bacillota</taxon>
        <taxon>Bacilli</taxon>
        <taxon>Lactobacillales</taxon>
        <taxon>Enterococcaceae</taxon>
        <taxon>Enterococcus</taxon>
    </lineage>
</organism>